<organism evidence="1 2">
    <name type="scientific">Clunio marinus</name>
    <dbReference type="NCBI Taxonomy" id="568069"/>
    <lineage>
        <taxon>Eukaryota</taxon>
        <taxon>Metazoa</taxon>
        <taxon>Ecdysozoa</taxon>
        <taxon>Arthropoda</taxon>
        <taxon>Hexapoda</taxon>
        <taxon>Insecta</taxon>
        <taxon>Pterygota</taxon>
        <taxon>Neoptera</taxon>
        <taxon>Endopterygota</taxon>
        <taxon>Diptera</taxon>
        <taxon>Nematocera</taxon>
        <taxon>Chironomoidea</taxon>
        <taxon>Chironomidae</taxon>
        <taxon>Clunio</taxon>
    </lineage>
</organism>
<dbReference type="Proteomes" id="UP000183832">
    <property type="component" value="Unassembled WGS sequence"/>
</dbReference>
<sequence length="62" mass="7111">MRLVLEARCDKLLQLLRISTKNLMLMLSDENFSQFPVLKTLNFNNIEVVVVGLMKRKATSDA</sequence>
<accession>A0A1J1I3E9</accession>
<protein>
    <submittedName>
        <fullName evidence="1">CLUMA_CG008355, isoform A</fullName>
    </submittedName>
</protein>
<proteinExistence type="predicted"/>
<dbReference type="EMBL" id="CVRI01000040">
    <property type="protein sequence ID" value="CRK94863.1"/>
    <property type="molecule type" value="Genomic_DNA"/>
</dbReference>
<name>A0A1J1I3E9_9DIPT</name>
<reference evidence="1 2" key="1">
    <citation type="submission" date="2015-04" db="EMBL/GenBank/DDBJ databases">
        <authorList>
            <person name="Syromyatnikov M.Y."/>
            <person name="Popov V.N."/>
        </authorList>
    </citation>
    <scope>NUCLEOTIDE SEQUENCE [LARGE SCALE GENOMIC DNA]</scope>
</reference>
<gene>
    <name evidence="1" type="ORF">CLUMA_CG008355</name>
</gene>
<evidence type="ECO:0000313" key="1">
    <source>
        <dbReference type="EMBL" id="CRK94863.1"/>
    </source>
</evidence>
<evidence type="ECO:0000313" key="2">
    <source>
        <dbReference type="Proteomes" id="UP000183832"/>
    </source>
</evidence>
<keyword evidence="2" id="KW-1185">Reference proteome</keyword>
<dbReference type="AlphaFoldDB" id="A0A1J1I3E9"/>